<feature type="non-terminal residue" evidence="2">
    <location>
        <position position="1"/>
    </location>
</feature>
<reference evidence="2" key="1">
    <citation type="submission" date="2021-06" db="EMBL/GenBank/DDBJ databases">
        <authorList>
            <person name="Kallberg Y."/>
            <person name="Tangrot J."/>
            <person name="Rosling A."/>
        </authorList>
    </citation>
    <scope>NUCLEOTIDE SEQUENCE</scope>
    <source>
        <strain evidence="2">BR232B</strain>
    </source>
</reference>
<dbReference type="Pfam" id="PF13843">
    <property type="entry name" value="DDE_Tnp_1_7"/>
    <property type="match status" value="2"/>
</dbReference>
<keyword evidence="3" id="KW-1185">Reference proteome</keyword>
<gene>
    <name evidence="2" type="ORF">PBRASI_LOCUS10319</name>
</gene>
<dbReference type="PANTHER" id="PTHR46599">
    <property type="entry name" value="PIGGYBAC TRANSPOSABLE ELEMENT-DERIVED PROTEIN 4"/>
    <property type="match status" value="1"/>
</dbReference>
<evidence type="ECO:0000313" key="3">
    <source>
        <dbReference type="Proteomes" id="UP000789739"/>
    </source>
</evidence>
<comment type="caution">
    <text evidence="2">The sequence shown here is derived from an EMBL/GenBank/DDBJ whole genome shotgun (WGS) entry which is preliminary data.</text>
</comment>
<name>A0A9N9H738_9GLOM</name>
<dbReference type="InterPro" id="IPR029526">
    <property type="entry name" value="PGBD"/>
</dbReference>
<proteinExistence type="predicted"/>
<dbReference type="AlphaFoldDB" id="A0A9N9H738"/>
<dbReference type="Proteomes" id="UP000789739">
    <property type="component" value="Unassembled WGS sequence"/>
</dbReference>
<organism evidence="2 3">
    <name type="scientific">Paraglomus brasilianum</name>
    <dbReference type="NCBI Taxonomy" id="144538"/>
    <lineage>
        <taxon>Eukaryota</taxon>
        <taxon>Fungi</taxon>
        <taxon>Fungi incertae sedis</taxon>
        <taxon>Mucoromycota</taxon>
        <taxon>Glomeromycotina</taxon>
        <taxon>Glomeromycetes</taxon>
        <taxon>Paraglomerales</taxon>
        <taxon>Paraglomeraceae</taxon>
        <taxon>Paraglomus</taxon>
    </lineage>
</organism>
<dbReference type="PANTHER" id="PTHR46599:SF3">
    <property type="entry name" value="PIGGYBAC TRANSPOSABLE ELEMENT-DERIVED PROTEIN 4"/>
    <property type="match status" value="1"/>
</dbReference>
<evidence type="ECO:0000313" key="2">
    <source>
        <dbReference type="EMBL" id="CAG8652128.1"/>
    </source>
</evidence>
<feature type="domain" description="PiggyBac transposable element-derived protein" evidence="1">
    <location>
        <begin position="195"/>
        <end position="358"/>
    </location>
</feature>
<sequence length="422" mass="48573">MPTLPELPVFTPMHNIQGLHRGYVMLPPDIQLDNNVNILALFKLFFTDEQLQMIVESTNEYEQIKGVEGGRPWYLLTLNELKIWFALVIYMGVHKIYAVEDLWNSNEKRAIHSIKEYMTLLRFQQIKRFLHISKPNEPHLCWYSKVEPLASHIREVSKQLYFPSSQVSVDEMIARFSGRSAHTDMQITPVVGLSKTGGSVWHLVKQLPHHKTFHVYMDNYFSSIPLFKYMRDNGLGACGTVRTNSSKFPKELKINKGISLDWNTISGKVVDDVLAIVWVDNSPVTMLTTIHEIVGEEWKIIRNRRRPRETSSNASTVHRVFGNASRKELSIPKVIDDYNHYMGGVDIADQLRDTVLVNCSLLYNKVVNENVKSKSFRIDLVWGLIKDVMDNDNSISTRSTSTTTCLYDNEESFFPQTKTKSK</sequence>
<accession>A0A9N9H738</accession>
<evidence type="ECO:0000259" key="1">
    <source>
        <dbReference type="Pfam" id="PF13843"/>
    </source>
</evidence>
<protein>
    <submittedName>
        <fullName evidence="2">6526_t:CDS:1</fullName>
    </submittedName>
</protein>
<dbReference type="OrthoDB" id="2400393at2759"/>
<feature type="domain" description="PiggyBac transposable element-derived protein" evidence="1">
    <location>
        <begin position="40"/>
        <end position="180"/>
    </location>
</feature>
<dbReference type="EMBL" id="CAJVPI010002962">
    <property type="protein sequence ID" value="CAG8652128.1"/>
    <property type="molecule type" value="Genomic_DNA"/>
</dbReference>